<protein>
    <submittedName>
        <fullName evidence="1">Uncharacterized protein</fullName>
    </submittedName>
</protein>
<accession>A0A9D4MHJ2</accession>
<name>A0A9D4MHJ2_DREPO</name>
<gene>
    <name evidence="1" type="ORF">DPMN_039061</name>
</gene>
<comment type="caution">
    <text evidence="1">The sequence shown here is derived from an EMBL/GenBank/DDBJ whole genome shotgun (WGS) entry which is preliminary data.</text>
</comment>
<proteinExistence type="predicted"/>
<keyword evidence="2" id="KW-1185">Reference proteome</keyword>
<reference evidence="1" key="2">
    <citation type="submission" date="2020-11" db="EMBL/GenBank/DDBJ databases">
        <authorList>
            <person name="McCartney M.A."/>
            <person name="Auch B."/>
            <person name="Kono T."/>
            <person name="Mallez S."/>
            <person name="Becker A."/>
            <person name="Gohl D.M."/>
            <person name="Silverstein K.A.T."/>
            <person name="Koren S."/>
            <person name="Bechman K.B."/>
            <person name="Herman A."/>
            <person name="Abrahante J.E."/>
            <person name="Garbe J."/>
        </authorList>
    </citation>
    <scope>NUCLEOTIDE SEQUENCE</scope>
    <source>
        <strain evidence="1">Duluth1</strain>
        <tissue evidence="1">Whole animal</tissue>
    </source>
</reference>
<dbReference type="AlphaFoldDB" id="A0A9D4MHJ2"/>
<evidence type="ECO:0000313" key="1">
    <source>
        <dbReference type="EMBL" id="KAH3875784.1"/>
    </source>
</evidence>
<dbReference type="Proteomes" id="UP000828390">
    <property type="component" value="Unassembled WGS sequence"/>
</dbReference>
<evidence type="ECO:0000313" key="2">
    <source>
        <dbReference type="Proteomes" id="UP000828390"/>
    </source>
</evidence>
<organism evidence="1 2">
    <name type="scientific">Dreissena polymorpha</name>
    <name type="common">Zebra mussel</name>
    <name type="synonym">Mytilus polymorpha</name>
    <dbReference type="NCBI Taxonomy" id="45954"/>
    <lineage>
        <taxon>Eukaryota</taxon>
        <taxon>Metazoa</taxon>
        <taxon>Spiralia</taxon>
        <taxon>Lophotrochozoa</taxon>
        <taxon>Mollusca</taxon>
        <taxon>Bivalvia</taxon>
        <taxon>Autobranchia</taxon>
        <taxon>Heteroconchia</taxon>
        <taxon>Euheterodonta</taxon>
        <taxon>Imparidentia</taxon>
        <taxon>Neoheterodontei</taxon>
        <taxon>Myida</taxon>
        <taxon>Dreissenoidea</taxon>
        <taxon>Dreissenidae</taxon>
        <taxon>Dreissena</taxon>
    </lineage>
</organism>
<dbReference type="EMBL" id="JAIWYP010000002">
    <property type="protein sequence ID" value="KAH3875784.1"/>
    <property type="molecule type" value="Genomic_DNA"/>
</dbReference>
<sequence>MRGKRELSLHIGKKSLLMLTQLRTGDMHQTCLMTTSLMIQEPSQSVRNVAMEVSVTKVDADLIVSCVGDLKLLQDNNRV</sequence>
<reference evidence="1" key="1">
    <citation type="journal article" date="2019" name="bioRxiv">
        <title>The Genome of the Zebra Mussel, Dreissena polymorpha: A Resource for Invasive Species Research.</title>
        <authorList>
            <person name="McCartney M.A."/>
            <person name="Auch B."/>
            <person name="Kono T."/>
            <person name="Mallez S."/>
            <person name="Zhang Y."/>
            <person name="Obille A."/>
            <person name="Becker A."/>
            <person name="Abrahante J.E."/>
            <person name="Garbe J."/>
            <person name="Badalamenti J.P."/>
            <person name="Herman A."/>
            <person name="Mangelson H."/>
            <person name="Liachko I."/>
            <person name="Sullivan S."/>
            <person name="Sone E.D."/>
            <person name="Koren S."/>
            <person name="Silverstein K.A.T."/>
            <person name="Beckman K.B."/>
            <person name="Gohl D.M."/>
        </authorList>
    </citation>
    <scope>NUCLEOTIDE SEQUENCE</scope>
    <source>
        <strain evidence="1">Duluth1</strain>
        <tissue evidence="1">Whole animal</tissue>
    </source>
</reference>